<feature type="chain" id="PRO_5015574647" description="Phosphoribosyl-AMP cyclohydrolase" evidence="1">
    <location>
        <begin position="25"/>
        <end position="187"/>
    </location>
</feature>
<proteinExistence type="predicted"/>
<evidence type="ECO:0000313" key="2">
    <source>
        <dbReference type="EMBL" id="PTM51386.1"/>
    </source>
</evidence>
<dbReference type="AlphaFoldDB" id="A0A2T4YXX8"/>
<evidence type="ECO:0000313" key="3">
    <source>
        <dbReference type="Proteomes" id="UP000241808"/>
    </source>
</evidence>
<dbReference type="Proteomes" id="UP000241808">
    <property type="component" value="Unassembled WGS sequence"/>
</dbReference>
<protein>
    <recommendedName>
        <fullName evidence="4">Phosphoribosyl-AMP cyclohydrolase</fullName>
    </recommendedName>
</protein>
<feature type="signal peptide" evidence="1">
    <location>
        <begin position="1"/>
        <end position="24"/>
    </location>
</feature>
<dbReference type="InterPro" id="IPR016878">
    <property type="entry name" value="MICAH-like"/>
</dbReference>
<comment type="caution">
    <text evidence="2">The sequence shown here is derived from an EMBL/GenBank/DDBJ whole genome shotgun (WGS) entry which is preliminary data.</text>
</comment>
<dbReference type="RefSeq" id="WP_108179074.1">
    <property type="nucleotide sequence ID" value="NZ_PZZL01000010.1"/>
</dbReference>
<dbReference type="PIRSF" id="PIRSF028288">
    <property type="entry name" value="UCP028288"/>
    <property type="match status" value="1"/>
</dbReference>
<accession>A0A2T4YXX8</accession>
<keyword evidence="3" id="KW-1185">Reference proteome</keyword>
<name>A0A2T4YXX8_9HYPH</name>
<keyword evidence="1" id="KW-0732">Signal</keyword>
<evidence type="ECO:0008006" key="4">
    <source>
        <dbReference type="Google" id="ProtNLM"/>
    </source>
</evidence>
<evidence type="ECO:0000256" key="1">
    <source>
        <dbReference type="SAM" id="SignalP"/>
    </source>
</evidence>
<dbReference type="Gene3D" id="3.10.450.50">
    <property type="match status" value="1"/>
</dbReference>
<dbReference type="EMBL" id="PZZL01000010">
    <property type="protein sequence ID" value="PTM51386.1"/>
    <property type="molecule type" value="Genomic_DNA"/>
</dbReference>
<sequence>MTIRHPILAAAFLALATASGSASAQTVVNQAITEREVVAAQRAWCDALVSISTTHATQGQPAAKALAERVIDAAYGYQLGAVLFKPTLTVAPQTFRTTRAGALAYFVGGDPAFPNDKGFALSGWTKCEATNSAIFIAGTSASTMGNVAITGPNGAVTTVDKTWTYVKDSAGQLRIVVHHSSLPYRPN</sequence>
<reference evidence="2 3" key="1">
    <citation type="submission" date="2018-04" db="EMBL/GenBank/DDBJ databases">
        <title>Genomic Encyclopedia of Archaeal and Bacterial Type Strains, Phase II (KMG-II): from individual species to whole genera.</title>
        <authorList>
            <person name="Goeker M."/>
        </authorList>
    </citation>
    <scope>NUCLEOTIDE SEQUENCE [LARGE SCALE GENOMIC DNA]</scope>
    <source>
        <strain evidence="2 3">DSM 25521</strain>
    </source>
</reference>
<dbReference type="OrthoDB" id="9807600at2"/>
<gene>
    <name evidence="2" type="ORF">C8P69_11051</name>
</gene>
<organism evidence="2 3">
    <name type="scientific">Phreatobacter oligotrophus</name>
    <dbReference type="NCBI Taxonomy" id="1122261"/>
    <lineage>
        <taxon>Bacteria</taxon>
        <taxon>Pseudomonadati</taxon>
        <taxon>Pseudomonadota</taxon>
        <taxon>Alphaproteobacteria</taxon>
        <taxon>Hyphomicrobiales</taxon>
        <taxon>Phreatobacteraceae</taxon>
        <taxon>Phreatobacter</taxon>
    </lineage>
</organism>